<keyword evidence="3" id="KW-0813">Transport</keyword>
<feature type="transmembrane region" description="Helical" evidence="15">
    <location>
        <begin position="252"/>
        <end position="274"/>
    </location>
</feature>
<dbReference type="PANTHER" id="PTHR46480">
    <property type="entry name" value="F20B24.22"/>
    <property type="match status" value="1"/>
</dbReference>
<feature type="transmembrane region" description="Helical" evidence="15">
    <location>
        <begin position="294"/>
        <end position="314"/>
    </location>
</feature>
<dbReference type="PANTHER" id="PTHR46480:SF1">
    <property type="entry name" value="VOLTAGE-GATED HYDROGEN CHANNEL 1"/>
    <property type="match status" value="1"/>
</dbReference>
<evidence type="ECO:0000256" key="14">
    <source>
        <dbReference type="SAM" id="MobiDB-lite"/>
    </source>
</evidence>
<evidence type="ECO:0000256" key="6">
    <source>
        <dbReference type="ARBA" id="ARBA00022882"/>
    </source>
</evidence>
<feature type="region of interest" description="Disordered" evidence="14">
    <location>
        <begin position="543"/>
        <end position="588"/>
    </location>
</feature>
<dbReference type="STRING" id="50376.A0A517LKV2"/>
<feature type="region of interest" description="Disordered" evidence="14">
    <location>
        <begin position="1"/>
        <end position="69"/>
    </location>
</feature>
<evidence type="ECO:0000256" key="5">
    <source>
        <dbReference type="ARBA" id="ARBA00022692"/>
    </source>
</evidence>
<proteinExistence type="predicted"/>
<evidence type="ECO:0000256" key="9">
    <source>
        <dbReference type="ARBA" id="ARBA00023065"/>
    </source>
</evidence>
<dbReference type="GO" id="GO:0030171">
    <property type="term" value="F:voltage-gated proton channel activity"/>
    <property type="evidence" value="ECO:0007669"/>
    <property type="project" value="InterPro"/>
</dbReference>
<keyword evidence="18" id="KW-1185">Reference proteome</keyword>
<keyword evidence="9" id="KW-0406">Ion transport</keyword>
<comment type="subcellular location">
    <subcellularLocation>
        <location evidence="1">Cell membrane</location>
        <topology evidence="1">Multi-pass membrane protein</topology>
    </subcellularLocation>
</comment>
<keyword evidence="8 13" id="KW-0175">Coiled coil</keyword>
<evidence type="ECO:0000313" key="18">
    <source>
        <dbReference type="Proteomes" id="UP000316270"/>
    </source>
</evidence>
<evidence type="ECO:0000256" key="7">
    <source>
        <dbReference type="ARBA" id="ARBA00022989"/>
    </source>
</evidence>
<sequence>MPPKATTKRPRSSPHLREDVNTTSRRTQADLPARPVEHVRERRPSTEACSKRGTHPKYTGFHPKSAKPKRTASEVQLANTLSEQLQADIQAAANEFSAQVVHTANALANDAADAVGSDVQAAAGAISDAVATTSSKVEATIEDTIRGLGSDAEEQVAKFLTAKNIEKAALTIVHSLAHGIIDAKRFIMSEHPNNQVEGDGETDPLLPAKKKIRASKNFANIEHWNHRSPKKHAIQTTRGKVKYFLCSKVGHYAVLTLVALDVAGIIAAFVISLFRCEKRWGNKGWNEALTALDIASLVFSSLFMLELVLSIWAFGPTYFRSRFHIIDALVVITGFALDLSLHGGTIEEAASLIVVLRLWRVFKIIEELSLGAQEQVDALEDEIELLRDENLRLKSAGLAGRKEGESWRKELEALKEVKERLEEQLKSEERYKERLEEMLEESEMNQKKGNDVEVRKTYVRTEPSEKNLEGSSPEEEEREYIGDYEEGSEDELDGGDHNERAAGYEHEYQTLKHETREVKSGEQKGMLSRVATVLSGAHSRDEIVPQAGAGEEDSLTLIGDSGKGGPETDGNITRQPEESVEGSSGWGLFERLRGSREWGGSYRSHGSEESAETA</sequence>
<keyword evidence="4" id="KW-1003">Cell membrane</keyword>
<dbReference type="GO" id="GO:0034702">
    <property type="term" value="C:monoatomic ion channel complex"/>
    <property type="evidence" value="ECO:0007669"/>
    <property type="project" value="UniProtKB-KW"/>
</dbReference>
<evidence type="ECO:0000256" key="13">
    <source>
        <dbReference type="SAM" id="Coils"/>
    </source>
</evidence>
<dbReference type="SUPFAM" id="SSF81324">
    <property type="entry name" value="Voltage-gated potassium channels"/>
    <property type="match status" value="1"/>
</dbReference>
<keyword evidence="5 15" id="KW-0812">Transmembrane</keyword>
<dbReference type="GO" id="GO:0005886">
    <property type="term" value="C:plasma membrane"/>
    <property type="evidence" value="ECO:0007669"/>
    <property type="project" value="UniProtKB-SubCell"/>
</dbReference>
<evidence type="ECO:0000256" key="11">
    <source>
        <dbReference type="ARBA" id="ARBA00023303"/>
    </source>
</evidence>
<feature type="compositionally biased region" description="Basic and acidic residues" evidence="14">
    <location>
        <begin position="35"/>
        <end position="45"/>
    </location>
</feature>
<feature type="compositionally biased region" description="Acidic residues" evidence="14">
    <location>
        <begin position="472"/>
        <end position="493"/>
    </location>
</feature>
<feature type="compositionally biased region" description="Basic residues" evidence="14">
    <location>
        <begin position="1"/>
        <end position="14"/>
    </location>
</feature>
<protein>
    <recommendedName>
        <fullName evidence="2">Voltage-gated hydrogen channel 1</fullName>
    </recommendedName>
    <alternativeName>
        <fullName evidence="12">Hydrogen voltage-gated channel 1</fullName>
    </alternativeName>
</protein>
<keyword evidence="11" id="KW-0407">Ion channel</keyword>
<dbReference type="AlphaFoldDB" id="A0A517LKV2"/>
<accession>A0A517LKV2</accession>
<organism evidence="17 18">
    <name type="scientific">Venturia effusa</name>
    <dbReference type="NCBI Taxonomy" id="50376"/>
    <lineage>
        <taxon>Eukaryota</taxon>
        <taxon>Fungi</taxon>
        <taxon>Dikarya</taxon>
        <taxon>Ascomycota</taxon>
        <taxon>Pezizomycotina</taxon>
        <taxon>Dothideomycetes</taxon>
        <taxon>Pleosporomycetidae</taxon>
        <taxon>Venturiales</taxon>
        <taxon>Venturiaceae</taxon>
        <taxon>Venturia</taxon>
    </lineage>
</organism>
<dbReference type="OrthoDB" id="427456at2759"/>
<dbReference type="EMBL" id="CP042199">
    <property type="protein sequence ID" value="QDS76257.1"/>
    <property type="molecule type" value="Genomic_DNA"/>
</dbReference>
<keyword evidence="6" id="KW-0851">Voltage-gated channel</keyword>
<keyword evidence="7 15" id="KW-1133">Transmembrane helix</keyword>
<feature type="region of interest" description="Disordered" evidence="14">
    <location>
        <begin position="459"/>
        <end position="524"/>
    </location>
</feature>
<evidence type="ECO:0000256" key="15">
    <source>
        <dbReference type="SAM" id="Phobius"/>
    </source>
</evidence>
<dbReference type="InterPro" id="IPR005821">
    <property type="entry name" value="Ion_trans_dom"/>
</dbReference>
<name>A0A517LKV2_9PEZI</name>
<evidence type="ECO:0000256" key="10">
    <source>
        <dbReference type="ARBA" id="ARBA00023136"/>
    </source>
</evidence>
<dbReference type="Gene3D" id="1.20.120.350">
    <property type="entry name" value="Voltage-gated potassium channels. Chain C"/>
    <property type="match status" value="1"/>
</dbReference>
<keyword evidence="10 15" id="KW-0472">Membrane</keyword>
<evidence type="ECO:0000256" key="12">
    <source>
        <dbReference type="ARBA" id="ARBA00031989"/>
    </source>
</evidence>
<evidence type="ECO:0000256" key="3">
    <source>
        <dbReference type="ARBA" id="ARBA00022448"/>
    </source>
</evidence>
<dbReference type="Pfam" id="PF00520">
    <property type="entry name" value="Ion_trans"/>
    <property type="match status" value="1"/>
</dbReference>
<feature type="coiled-coil region" evidence="13">
    <location>
        <begin position="369"/>
        <end position="448"/>
    </location>
</feature>
<evidence type="ECO:0000256" key="1">
    <source>
        <dbReference type="ARBA" id="ARBA00004651"/>
    </source>
</evidence>
<feature type="compositionally biased region" description="Basic and acidic residues" evidence="14">
    <location>
        <begin position="494"/>
        <end position="522"/>
    </location>
</feature>
<dbReference type="InterPro" id="IPR031846">
    <property type="entry name" value="Hvcn1"/>
</dbReference>
<dbReference type="Proteomes" id="UP000316270">
    <property type="component" value="Chromosome 15"/>
</dbReference>
<feature type="domain" description="Ion transport" evidence="16">
    <location>
        <begin position="281"/>
        <end position="366"/>
    </location>
</feature>
<evidence type="ECO:0000256" key="8">
    <source>
        <dbReference type="ARBA" id="ARBA00023054"/>
    </source>
</evidence>
<evidence type="ECO:0000259" key="16">
    <source>
        <dbReference type="Pfam" id="PF00520"/>
    </source>
</evidence>
<reference evidence="17 18" key="1">
    <citation type="submission" date="2019-07" db="EMBL/GenBank/DDBJ databases">
        <title>Finished genome of Venturia effusa.</title>
        <authorList>
            <person name="Young C.A."/>
            <person name="Cox M.P."/>
            <person name="Ganley A.R.D."/>
            <person name="David W.J."/>
        </authorList>
    </citation>
    <scope>NUCLEOTIDE SEQUENCE [LARGE SCALE GENOMIC DNA]</scope>
    <source>
        <strain evidence="18">albino</strain>
    </source>
</reference>
<evidence type="ECO:0000313" key="17">
    <source>
        <dbReference type="EMBL" id="QDS76257.1"/>
    </source>
</evidence>
<gene>
    <name evidence="17" type="ORF">FKW77_001465</name>
</gene>
<evidence type="ECO:0000256" key="2">
    <source>
        <dbReference type="ARBA" id="ARBA00015897"/>
    </source>
</evidence>
<evidence type="ECO:0000256" key="4">
    <source>
        <dbReference type="ARBA" id="ARBA00022475"/>
    </source>
</evidence>
<dbReference type="InterPro" id="IPR027359">
    <property type="entry name" value="Volt_channel_dom_sf"/>
</dbReference>